<dbReference type="NCBIfam" id="NF006091">
    <property type="entry name" value="PRK08243.1"/>
    <property type="match status" value="1"/>
</dbReference>
<gene>
    <name evidence="3" type="primary">pobA_1</name>
    <name evidence="3" type="ORF">Ari01nite_45670</name>
</gene>
<evidence type="ECO:0000256" key="1">
    <source>
        <dbReference type="ARBA" id="ARBA00023002"/>
    </source>
</evidence>
<name>A0A919N1J7_9ACTN</name>
<dbReference type="Proteomes" id="UP000636960">
    <property type="component" value="Unassembled WGS sequence"/>
</dbReference>
<dbReference type="RefSeq" id="WP_203783712.1">
    <property type="nucleotide sequence ID" value="NZ_BOMV01000055.1"/>
</dbReference>
<keyword evidence="4" id="KW-1185">Reference proteome</keyword>
<sequence>MRTQVAVIGAGPAGLLLSHLLRRGGVDSVVVETRSQEYVASRIRAGILEQSSVDLLTAAGLGDRLRAEGHEHRGIYLQMPGERHHLDFVDLIGRTVWVYGQTEVQKDLIAAGTAEVHYEVTGTTLHDVETDRPYVTFVDSGGAARRIDADVIAGCDGSFGPSRHAVPSETFERTYPYSWLGILADVAPSTDELIYAWHPNGFALHSMRSDTVSRLYLQVPNGTDPASWPDDRIWQELATRLGHGEHGWKLTGGPVTDKSVLPMRSYVQTPMRHGRLFLAGDAAHIVPPTGAKGLNLAIADVTLLSQALVAWLRAGRPALAESYSDDALRRVWRCTHFSWWMTTMLHTGSDPFDAQLQLSQLRWVTTSNAGATGLAENYAGLPIGF</sequence>
<dbReference type="GO" id="GO:0016491">
    <property type="term" value="F:oxidoreductase activity"/>
    <property type="evidence" value="ECO:0007669"/>
    <property type="project" value="UniProtKB-KW"/>
</dbReference>
<dbReference type="InterPro" id="IPR050631">
    <property type="entry name" value="PheA/TfdB_FAD_monoxygenase"/>
</dbReference>
<evidence type="ECO:0000313" key="4">
    <source>
        <dbReference type="Proteomes" id="UP000636960"/>
    </source>
</evidence>
<dbReference type="PANTHER" id="PTHR43476">
    <property type="entry name" value="3-(3-HYDROXY-PHENYL)PROPIONATE/3-HYDROXYCINNAMIC ACID HYDROXYLASE"/>
    <property type="match status" value="1"/>
</dbReference>
<dbReference type="EMBL" id="BOMV01000055">
    <property type="protein sequence ID" value="GIE97102.1"/>
    <property type="molecule type" value="Genomic_DNA"/>
</dbReference>
<organism evidence="3 4">
    <name type="scientific">Paractinoplanes rishiriensis</name>
    <dbReference type="NCBI Taxonomy" id="1050105"/>
    <lineage>
        <taxon>Bacteria</taxon>
        <taxon>Bacillati</taxon>
        <taxon>Actinomycetota</taxon>
        <taxon>Actinomycetes</taxon>
        <taxon>Micromonosporales</taxon>
        <taxon>Micromonosporaceae</taxon>
        <taxon>Paractinoplanes</taxon>
    </lineage>
</organism>
<dbReference type="Gene3D" id="3.50.50.60">
    <property type="entry name" value="FAD/NAD(P)-binding domain"/>
    <property type="match status" value="1"/>
</dbReference>
<dbReference type="InterPro" id="IPR002938">
    <property type="entry name" value="FAD-bd"/>
</dbReference>
<dbReference type="PRINTS" id="PR00420">
    <property type="entry name" value="RNGMNOXGNASE"/>
</dbReference>
<proteinExistence type="predicted"/>
<dbReference type="Gene3D" id="3.30.9.10">
    <property type="entry name" value="D-Amino Acid Oxidase, subunit A, domain 2"/>
    <property type="match status" value="1"/>
</dbReference>
<dbReference type="SUPFAM" id="SSF51905">
    <property type="entry name" value="FAD/NAD(P)-binding domain"/>
    <property type="match status" value="1"/>
</dbReference>
<dbReference type="SUPFAM" id="SSF54373">
    <property type="entry name" value="FAD-linked reductases, C-terminal domain"/>
    <property type="match status" value="1"/>
</dbReference>
<evidence type="ECO:0000259" key="2">
    <source>
        <dbReference type="Pfam" id="PF01494"/>
    </source>
</evidence>
<dbReference type="GO" id="GO:0071949">
    <property type="term" value="F:FAD binding"/>
    <property type="evidence" value="ECO:0007669"/>
    <property type="project" value="InterPro"/>
</dbReference>
<dbReference type="Pfam" id="PF01494">
    <property type="entry name" value="FAD_binding_3"/>
    <property type="match status" value="1"/>
</dbReference>
<accession>A0A919N1J7</accession>
<evidence type="ECO:0000313" key="3">
    <source>
        <dbReference type="EMBL" id="GIE97102.1"/>
    </source>
</evidence>
<keyword evidence="1" id="KW-0560">Oxidoreductase</keyword>
<reference evidence="3" key="1">
    <citation type="submission" date="2021-01" db="EMBL/GenBank/DDBJ databases">
        <title>Whole genome shotgun sequence of Actinoplanes rishiriensis NBRC 108556.</title>
        <authorList>
            <person name="Komaki H."/>
            <person name="Tamura T."/>
        </authorList>
    </citation>
    <scope>NUCLEOTIDE SEQUENCE</scope>
    <source>
        <strain evidence="3">NBRC 108556</strain>
    </source>
</reference>
<dbReference type="PANTHER" id="PTHR43476:SF5">
    <property type="entry name" value="FAD-DEPENDENT MONOOXYGENASE"/>
    <property type="match status" value="1"/>
</dbReference>
<comment type="caution">
    <text evidence="3">The sequence shown here is derived from an EMBL/GenBank/DDBJ whole genome shotgun (WGS) entry which is preliminary data.</text>
</comment>
<protein>
    <submittedName>
        <fullName evidence="3">4-hydroxybenzoate 3-monooxygenase</fullName>
    </submittedName>
</protein>
<dbReference type="AlphaFoldDB" id="A0A919N1J7"/>
<feature type="domain" description="FAD-binding" evidence="2">
    <location>
        <begin position="2"/>
        <end position="338"/>
    </location>
</feature>
<dbReference type="InterPro" id="IPR036188">
    <property type="entry name" value="FAD/NAD-bd_sf"/>
</dbReference>